<dbReference type="InterPro" id="IPR006311">
    <property type="entry name" value="TAT_signal"/>
</dbReference>
<dbReference type="Proteomes" id="UP000323380">
    <property type="component" value="Unassembled WGS sequence"/>
</dbReference>
<evidence type="ECO:0000313" key="4">
    <source>
        <dbReference type="Proteomes" id="UP000323380"/>
    </source>
</evidence>
<sequence length="600" mass="64568">MASIPPRSFPRRRTPALAALGAAAAGLLVAGVGFQPAAGADAGAPDAAVSTSSLKGSDGTTYTVTNHVVRGKDGRGHRKEWLLVWTGDAGPEAGGRGHAAHGRAGAKGSADPDFLAVIDATRGSPDYGKVVNTATLGPTLQNEPHHMQYVWHKGDKVFAGGLLSDTTYVFDVGQLPKIKLSGVVTPTDTPCGTVPDAFWTLKDGTAYGAYMGGPNVSGPCTYTHGETRIGNGAGGTPGEVLRLDQTGKVRVEYPAATKGPEAETCHSIPQLDPPSCANPHGIQAREDLNRLITSDFAEVRNLLGTPPADFYITRDTVRIYDIAKRDRPRLLSVSHLPDGPRKEPFGTYEEPRVVMETTVTNERRHRGAFASTMGGASIFYTPDITDPKPKWREVFDDTTAFTRLAPQLENRVGMDGGAWLQTSADDKYLYHTVMRRGDESSGGKNTGMVYVLDIRKLVASGKKTQCSIDTLEETTRGGREPDCPSLVSVLPIEDPTSGGPHWAALDNFRPGRDGLYRETRRPDRLAMANYFVAATPFDGDHRVCMVSISPSQQLSLDKRFKDERTGHPCVEFNRAQWPHGATGDARPHGVLFAVSDADVR</sequence>
<evidence type="ECO:0000256" key="1">
    <source>
        <dbReference type="SAM" id="MobiDB-lite"/>
    </source>
</evidence>
<comment type="caution">
    <text evidence="3">The sequence shown here is derived from an EMBL/GenBank/DDBJ whole genome shotgun (WGS) entry which is preliminary data.</text>
</comment>
<dbReference type="AlphaFoldDB" id="A0A5D0NMD7"/>
<keyword evidence="4" id="KW-1185">Reference proteome</keyword>
<evidence type="ECO:0000256" key="2">
    <source>
        <dbReference type="SAM" id="SignalP"/>
    </source>
</evidence>
<dbReference type="RefSeq" id="WP_067902550.1">
    <property type="nucleotide sequence ID" value="NZ_VSFG01000003.1"/>
</dbReference>
<feature type="signal peptide" evidence="2">
    <location>
        <begin position="1"/>
        <end position="30"/>
    </location>
</feature>
<dbReference type="STRING" id="1220554.GCA_001552135_07180"/>
<organism evidence="3 4">
    <name type="scientific">Actinomadura chibensis</name>
    <dbReference type="NCBI Taxonomy" id="392828"/>
    <lineage>
        <taxon>Bacteria</taxon>
        <taxon>Bacillati</taxon>
        <taxon>Actinomycetota</taxon>
        <taxon>Actinomycetes</taxon>
        <taxon>Streptosporangiales</taxon>
        <taxon>Thermomonosporaceae</taxon>
        <taxon>Actinomadura</taxon>
    </lineage>
</organism>
<name>A0A5D0NMD7_9ACTN</name>
<feature type="compositionally biased region" description="Polar residues" evidence="1">
    <location>
        <begin position="49"/>
        <end position="59"/>
    </location>
</feature>
<feature type="chain" id="PRO_5039151217" description="DUF839 domain-containing protein" evidence="2">
    <location>
        <begin position="31"/>
        <end position="600"/>
    </location>
</feature>
<evidence type="ECO:0008006" key="5">
    <source>
        <dbReference type="Google" id="ProtNLM"/>
    </source>
</evidence>
<protein>
    <recommendedName>
        <fullName evidence="5">DUF839 domain-containing protein</fullName>
    </recommendedName>
</protein>
<evidence type="ECO:0000313" key="3">
    <source>
        <dbReference type="EMBL" id="TYB45673.1"/>
    </source>
</evidence>
<accession>A0A5D0NMD7</accession>
<gene>
    <name evidence="3" type="ORF">FXF69_19880</name>
</gene>
<feature type="region of interest" description="Disordered" evidence="1">
    <location>
        <begin position="40"/>
        <end position="59"/>
    </location>
</feature>
<dbReference type="PROSITE" id="PS51318">
    <property type="entry name" value="TAT"/>
    <property type="match status" value="1"/>
</dbReference>
<reference evidence="3 4" key="1">
    <citation type="submission" date="2019-08" db="EMBL/GenBank/DDBJ databases">
        <title>Actinomadura sp. nov. CYP1-5 isolated from mountain soil.</title>
        <authorList>
            <person name="Songsumanus A."/>
            <person name="Kuncharoen N."/>
            <person name="Kudo T."/>
            <person name="Yuki M."/>
            <person name="Igarashi Y."/>
            <person name="Tanasupawat S."/>
        </authorList>
    </citation>
    <scope>NUCLEOTIDE SEQUENCE [LARGE SCALE GENOMIC DNA]</scope>
    <source>
        <strain evidence="3 4">JCM 14158</strain>
    </source>
</reference>
<dbReference type="EMBL" id="VSFG01000003">
    <property type="protein sequence ID" value="TYB45673.1"/>
    <property type="molecule type" value="Genomic_DNA"/>
</dbReference>
<keyword evidence="2" id="KW-0732">Signal</keyword>
<proteinExistence type="predicted"/>